<evidence type="ECO:0000256" key="3">
    <source>
        <dbReference type="ARBA" id="ARBA00022763"/>
    </source>
</evidence>
<protein>
    <submittedName>
        <fullName evidence="5">Uncharacterized protein</fullName>
    </submittedName>
</protein>
<dbReference type="GO" id="GO:0005634">
    <property type="term" value="C:nucleus"/>
    <property type="evidence" value="ECO:0007669"/>
    <property type="project" value="UniProtKB-SubCell"/>
</dbReference>
<dbReference type="GO" id="GO:0006281">
    <property type="term" value="P:DNA repair"/>
    <property type="evidence" value="ECO:0007669"/>
    <property type="project" value="TreeGrafter"/>
</dbReference>
<organism evidence="5 6">
    <name type="scientific">Perkinsus olseni</name>
    <name type="common">Perkinsus atlanticus</name>
    <dbReference type="NCBI Taxonomy" id="32597"/>
    <lineage>
        <taxon>Eukaryota</taxon>
        <taxon>Sar</taxon>
        <taxon>Alveolata</taxon>
        <taxon>Perkinsozoa</taxon>
        <taxon>Perkinsea</taxon>
        <taxon>Perkinsida</taxon>
        <taxon>Perkinsidae</taxon>
        <taxon>Perkinsus</taxon>
    </lineage>
</organism>
<keyword evidence="2" id="KW-0723">Serine/threonine-protein kinase</keyword>
<dbReference type="AlphaFoldDB" id="A0A7J6RJC9"/>
<dbReference type="GO" id="GO:0004674">
    <property type="term" value="F:protein serine/threonine kinase activity"/>
    <property type="evidence" value="ECO:0007669"/>
    <property type="project" value="UniProtKB-KW"/>
</dbReference>
<dbReference type="InterPro" id="IPR050517">
    <property type="entry name" value="DDR_Repair_Kinase"/>
</dbReference>
<evidence type="ECO:0000313" key="5">
    <source>
        <dbReference type="EMBL" id="KAF4720758.1"/>
    </source>
</evidence>
<accession>A0A7J6RJC9</accession>
<keyword evidence="2" id="KW-0808">Transferase</keyword>
<dbReference type="GO" id="GO:0000077">
    <property type="term" value="P:DNA damage checkpoint signaling"/>
    <property type="evidence" value="ECO:0007669"/>
    <property type="project" value="TreeGrafter"/>
</dbReference>
<dbReference type="PANTHER" id="PTHR11139:SF69">
    <property type="entry name" value="SERINE_THREONINE-PROTEIN KINASE ATR"/>
    <property type="match status" value="1"/>
</dbReference>
<dbReference type="GO" id="GO:0005694">
    <property type="term" value="C:chromosome"/>
    <property type="evidence" value="ECO:0007669"/>
    <property type="project" value="TreeGrafter"/>
</dbReference>
<keyword evidence="3" id="KW-0227">DNA damage</keyword>
<dbReference type="PANTHER" id="PTHR11139">
    <property type="entry name" value="ATAXIA TELANGIECTASIA MUTATED ATM -RELATED"/>
    <property type="match status" value="1"/>
</dbReference>
<proteinExistence type="predicted"/>
<comment type="caution">
    <text evidence="5">The sequence shown here is derived from an EMBL/GenBank/DDBJ whole genome shotgun (WGS) entry which is preliminary data.</text>
</comment>
<dbReference type="SUPFAM" id="SSF56112">
    <property type="entry name" value="Protein kinase-like (PK-like)"/>
    <property type="match status" value="1"/>
</dbReference>
<evidence type="ECO:0000256" key="1">
    <source>
        <dbReference type="ARBA" id="ARBA00004123"/>
    </source>
</evidence>
<evidence type="ECO:0000256" key="2">
    <source>
        <dbReference type="ARBA" id="ARBA00022527"/>
    </source>
</evidence>
<reference evidence="5 6" key="1">
    <citation type="submission" date="2020-04" db="EMBL/GenBank/DDBJ databases">
        <title>Perkinsus olseni comparative genomics.</title>
        <authorList>
            <person name="Bogema D.R."/>
        </authorList>
    </citation>
    <scope>NUCLEOTIDE SEQUENCE [LARGE SCALE GENOMIC DNA]</scope>
    <source>
        <strain evidence="5">ATCC PRA-205</strain>
    </source>
</reference>
<dbReference type="Gene3D" id="3.30.1010.10">
    <property type="entry name" value="Phosphatidylinositol 3-kinase Catalytic Subunit, Chain A, domain 4"/>
    <property type="match status" value="1"/>
</dbReference>
<dbReference type="Proteomes" id="UP000574390">
    <property type="component" value="Unassembled WGS sequence"/>
</dbReference>
<feature type="non-terminal residue" evidence="5">
    <location>
        <position position="1"/>
    </location>
</feature>
<name>A0A7J6RJC9_PEROL</name>
<sequence length="141" mass="15903">QEAHGDMRKDARMMDLFTMINHNLDNHSKENRNSADSEAEARGSLLKGVKLRTYAVVCLSSAAALIEWMTGFQTMRDCITSAAARVLEQGSPFVKLLNTKVRDDILAPNGTTAFVRLVRENPPICRYPGFVVYGWVHHWPR</sequence>
<keyword evidence="4" id="KW-0539">Nucleus</keyword>
<dbReference type="GO" id="GO:0000723">
    <property type="term" value="P:telomere maintenance"/>
    <property type="evidence" value="ECO:0007669"/>
    <property type="project" value="TreeGrafter"/>
</dbReference>
<keyword evidence="2" id="KW-0418">Kinase</keyword>
<comment type="subcellular location">
    <subcellularLocation>
        <location evidence="1">Nucleus</location>
    </subcellularLocation>
</comment>
<gene>
    <name evidence="5" type="ORF">FOZ62_020671</name>
</gene>
<evidence type="ECO:0000256" key="4">
    <source>
        <dbReference type="ARBA" id="ARBA00023242"/>
    </source>
</evidence>
<evidence type="ECO:0000313" key="6">
    <source>
        <dbReference type="Proteomes" id="UP000574390"/>
    </source>
</evidence>
<dbReference type="EMBL" id="JABANM010021721">
    <property type="protein sequence ID" value="KAF4720758.1"/>
    <property type="molecule type" value="Genomic_DNA"/>
</dbReference>
<dbReference type="InterPro" id="IPR011009">
    <property type="entry name" value="Kinase-like_dom_sf"/>
</dbReference>